<dbReference type="Gene3D" id="1.20.58.90">
    <property type="match status" value="1"/>
</dbReference>
<dbReference type="OrthoDB" id="296187at2759"/>
<dbReference type="InterPro" id="IPR004226">
    <property type="entry name" value="TBCA"/>
</dbReference>
<evidence type="ECO:0000313" key="6">
    <source>
        <dbReference type="Proteomes" id="UP000053201"/>
    </source>
</evidence>
<proteinExistence type="inferred from homology"/>
<dbReference type="GO" id="GO:0007021">
    <property type="term" value="P:tubulin complex assembly"/>
    <property type="evidence" value="ECO:0007669"/>
    <property type="project" value="UniProtKB-UniRule"/>
</dbReference>
<dbReference type="Pfam" id="PF02970">
    <property type="entry name" value="TBCA"/>
    <property type="match status" value="1"/>
</dbReference>
<keyword evidence="3" id="KW-0206">Cytoskeleton</keyword>
<organism evidence="5 6">
    <name type="scientific">Spizellomyces punctatus (strain DAOM BR117)</name>
    <dbReference type="NCBI Taxonomy" id="645134"/>
    <lineage>
        <taxon>Eukaryota</taxon>
        <taxon>Fungi</taxon>
        <taxon>Fungi incertae sedis</taxon>
        <taxon>Chytridiomycota</taxon>
        <taxon>Chytridiomycota incertae sedis</taxon>
        <taxon>Chytridiomycetes</taxon>
        <taxon>Spizellomycetales</taxon>
        <taxon>Spizellomycetaceae</taxon>
        <taxon>Spizellomyces</taxon>
    </lineage>
</organism>
<dbReference type="InterPro" id="IPR036126">
    <property type="entry name" value="TBCA_sf"/>
</dbReference>
<dbReference type="VEuPathDB" id="FungiDB:SPPG_01836"/>
<comment type="subcellular location">
    <subcellularLocation>
        <location evidence="3">Cytoplasm</location>
        <location evidence="3">Cytoskeleton</location>
    </subcellularLocation>
</comment>
<comment type="subunit">
    <text evidence="3">Supercomplex made of cofactors A to E. Cofactors A and D function by capturing and stabilizing tubulin in a quasi-native conformation. Cofactor E binds to the cofactor D-tubulin complex; interaction with cofactor C then causes the release of tubulin polypeptides that are committed to the native state.</text>
</comment>
<sequence length="118" mass="13232">MLSNTKPSMDSAIRKLKVQTGAVKRISKDLSYYEKEAAKQQERIDKLVADGADEHDIRKQKEVLEETNQMLPESKKRLAAAYKELADLVEKYLSAAGSEEVAPEEVLAAQTVLQEVRV</sequence>
<dbReference type="FunCoup" id="A0A0L0HNX1">
    <property type="interactions" value="113"/>
</dbReference>
<accession>A0A0L0HNX1</accession>
<dbReference type="SUPFAM" id="SSF46988">
    <property type="entry name" value="Tubulin chaperone cofactor A"/>
    <property type="match status" value="1"/>
</dbReference>
<dbReference type="InParanoid" id="A0A0L0HNX1"/>
<reference evidence="5 6" key="1">
    <citation type="submission" date="2009-08" db="EMBL/GenBank/DDBJ databases">
        <title>The Genome Sequence of Spizellomyces punctatus strain DAOM BR117.</title>
        <authorList>
            <consortium name="The Broad Institute Genome Sequencing Platform"/>
            <person name="Russ C."/>
            <person name="Cuomo C."/>
            <person name="Shea T."/>
            <person name="Young S.K."/>
            <person name="Zeng Q."/>
            <person name="Koehrsen M."/>
            <person name="Haas B."/>
            <person name="Borodovsky M."/>
            <person name="Guigo R."/>
            <person name="Alvarado L."/>
            <person name="Berlin A."/>
            <person name="Bochicchio J."/>
            <person name="Borenstein D."/>
            <person name="Chapman S."/>
            <person name="Chen Z."/>
            <person name="Engels R."/>
            <person name="Freedman E."/>
            <person name="Gellesch M."/>
            <person name="Goldberg J."/>
            <person name="Griggs A."/>
            <person name="Gujja S."/>
            <person name="Heiman D."/>
            <person name="Hepburn T."/>
            <person name="Howarth C."/>
            <person name="Jen D."/>
            <person name="Larson L."/>
            <person name="Lewis B."/>
            <person name="Mehta T."/>
            <person name="Park D."/>
            <person name="Pearson M."/>
            <person name="Roberts A."/>
            <person name="Saif S."/>
            <person name="Shenoy N."/>
            <person name="Sisk P."/>
            <person name="Stolte C."/>
            <person name="Sykes S."/>
            <person name="Thomson T."/>
            <person name="Walk T."/>
            <person name="White J."/>
            <person name="Yandava C."/>
            <person name="Burger G."/>
            <person name="Gray M.W."/>
            <person name="Holland P.W.H."/>
            <person name="King N."/>
            <person name="Lang F.B.F."/>
            <person name="Roger A.J."/>
            <person name="Ruiz-Trillo I."/>
            <person name="Lander E."/>
            <person name="Nusbaum C."/>
        </authorList>
    </citation>
    <scope>NUCLEOTIDE SEQUENCE [LARGE SCALE GENOMIC DNA]</scope>
    <source>
        <strain evidence="5 6">DAOM BR117</strain>
    </source>
</reference>
<keyword evidence="6" id="KW-1185">Reference proteome</keyword>
<keyword evidence="2 3" id="KW-0143">Chaperone</keyword>
<dbReference type="RefSeq" id="XP_016610792.1">
    <property type="nucleotide sequence ID" value="XM_016750148.1"/>
</dbReference>
<dbReference type="Proteomes" id="UP000053201">
    <property type="component" value="Unassembled WGS sequence"/>
</dbReference>
<feature type="coiled-coil region" evidence="4">
    <location>
        <begin position="23"/>
        <end position="50"/>
    </location>
</feature>
<evidence type="ECO:0000313" key="5">
    <source>
        <dbReference type="EMBL" id="KND02753.1"/>
    </source>
</evidence>
<evidence type="ECO:0000256" key="2">
    <source>
        <dbReference type="ARBA" id="ARBA00023186"/>
    </source>
</evidence>
<name>A0A0L0HNX1_SPIPD</name>
<dbReference type="PANTHER" id="PTHR21500:SF0">
    <property type="entry name" value="TUBULIN-SPECIFIC CHAPERONE A"/>
    <property type="match status" value="1"/>
</dbReference>
<gene>
    <name evidence="5" type="ORF">SPPG_01836</name>
</gene>
<keyword evidence="4" id="KW-0175">Coiled coil</keyword>
<keyword evidence="3" id="KW-0963">Cytoplasm</keyword>
<dbReference type="GeneID" id="27685472"/>
<evidence type="ECO:0000256" key="1">
    <source>
        <dbReference type="ARBA" id="ARBA00006806"/>
    </source>
</evidence>
<evidence type="ECO:0000256" key="3">
    <source>
        <dbReference type="RuleBase" id="RU364030"/>
    </source>
</evidence>
<dbReference type="eggNOG" id="KOG3470">
    <property type="taxonomic scope" value="Eukaryota"/>
</dbReference>
<dbReference type="STRING" id="645134.A0A0L0HNX1"/>
<comment type="similarity">
    <text evidence="1 3">Belongs to the TBCA family.</text>
</comment>
<dbReference type="OMA" id="VIQECIM"/>
<dbReference type="GO" id="GO:0005829">
    <property type="term" value="C:cytosol"/>
    <property type="evidence" value="ECO:0007669"/>
    <property type="project" value="TreeGrafter"/>
</dbReference>
<dbReference type="GO" id="GO:0007023">
    <property type="term" value="P:post-chaperonin tubulin folding pathway"/>
    <property type="evidence" value="ECO:0007669"/>
    <property type="project" value="UniProtKB-UniRule"/>
</dbReference>
<dbReference type="AlphaFoldDB" id="A0A0L0HNX1"/>
<dbReference type="GO" id="GO:0005874">
    <property type="term" value="C:microtubule"/>
    <property type="evidence" value="ECO:0007669"/>
    <property type="project" value="UniProtKB-KW"/>
</dbReference>
<protein>
    <recommendedName>
        <fullName evidence="3">Tubulin-specific chaperone A</fullName>
    </recommendedName>
</protein>
<dbReference type="EMBL" id="KQ257452">
    <property type="protein sequence ID" value="KND02753.1"/>
    <property type="molecule type" value="Genomic_DNA"/>
</dbReference>
<keyword evidence="3" id="KW-0493">Microtubule</keyword>
<dbReference type="GO" id="GO:0048487">
    <property type="term" value="F:beta-tubulin binding"/>
    <property type="evidence" value="ECO:0007669"/>
    <property type="project" value="InterPro"/>
</dbReference>
<dbReference type="PANTHER" id="PTHR21500">
    <property type="entry name" value="TUBULIN-SPECIFIC CHAPERONE A"/>
    <property type="match status" value="1"/>
</dbReference>
<evidence type="ECO:0000256" key="4">
    <source>
        <dbReference type="SAM" id="Coils"/>
    </source>
</evidence>